<dbReference type="KEGG" id="sarm:DVA86_26655"/>
<evidence type="ECO:0000256" key="2">
    <source>
        <dbReference type="ARBA" id="ARBA00023125"/>
    </source>
</evidence>
<dbReference type="PANTHER" id="PTHR44688:SF16">
    <property type="entry name" value="DNA-BINDING TRANSCRIPTIONAL ACTIVATOR DEVR_DOSR"/>
    <property type="match status" value="1"/>
</dbReference>
<keyword evidence="1" id="KW-0805">Transcription regulation</keyword>
<dbReference type="SUPFAM" id="SSF46894">
    <property type="entry name" value="C-terminal effector domain of the bipartite response regulators"/>
    <property type="match status" value="1"/>
</dbReference>
<dbReference type="Pfam" id="PF00196">
    <property type="entry name" value="GerE"/>
    <property type="match status" value="1"/>
</dbReference>
<dbReference type="Gene3D" id="1.10.10.10">
    <property type="entry name" value="Winged helix-like DNA-binding domain superfamily/Winged helix DNA-binding domain"/>
    <property type="match status" value="1"/>
</dbReference>
<evidence type="ECO:0000256" key="3">
    <source>
        <dbReference type="ARBA" id="ARBA00023163"/>
    </source>
</evidence>
<dbReference type="Gene3D" id="1.25.40.10">
    <property type="entry name" value="Tetratricopeptide repeat domain"/>
    <property type="match status" value="1"/>
</dbReference>
<name>A0A345Y1A7_9ACTN</name>
<keyword evidence="2" id="KW-0238">DNA-binding</keyword>
<dbReference type="PROSITE" id="PS50043">
    <property type="entry name" value="HTH_LUXR_2"/>
    <property type="match status" value="1"/>
</dbReference>
<dbReference type="PRINTS" id="PR00038">
    <property type="entry name" value="HTHLUXR"/>
</dbReference>
<evidence type="ECO:0000259" key="4">
    <source>
        <dbReference type="PROSITE" id="PS50043"/>
    </source>
</evidence>
<feature type="domain" description="HTH luxR-type" evidence="4">
    <location>
        <begin position="300"/>
        <end position="364"/>
    </location>
</feature>
<accession>A0A345Y1A7</accession>
<dbReference type="EMBL" id="CP031320">
    <property type="protein sequence ID" value="AXK37673.1"/>
    <property type="molecule type" value="Genomic_DNA"/>
</dbReference>
<dbReference type="CDD" id="cd06170">
    <property type="entry name" value="LuxR_C_like"/>
    <property type="match status" value="1"/>
</dbReference>
<keyword evidence="3" id="KW-0804">Transcription</keyword>
<dbReference type="InterPro" id="IPR036388">
    <property type="entry name" value="WH-like_DNA-bd_sf"/>
</dbReference>
<dbReference type="Proteomes" id="UP000254425">
    <property type="component" value="Chromosome"/>
</dbReference>
<sequence>MAAQLAPYWRAAGTLSEGRHWIDKGLALVPEDCAERAWGLFMTGVFAMWTADLATAPVRVEEAHAVAERSGTVRVTMFTDAYLGAMTALGGELDEGLDAMEDARRRIVDANDGLGMAVIHNEGALLRAVLGDSAGALELCELGLSYLEGTGDRQFYASTLGVQGICLWLAGQCEESAEPLRRALEAASEVGEVLVAALACLVLAWHAARQQRYVRAGWLLGYAENARRLSGDPVGMLPSLLEEQESMQKLVRTALGNTEFDRWRATGARMSGTDVLEAVRTDADEPLTAGRGASVPRARKRAATDVLTRREREVAALVTQGLSNREVAERLVISKRTADAHVEHILAKLGVTSRTEIPAAVPEG</sequence>
<protein>
    <submittedName>
        <fullName evidence="5">LuxR family transcriptional regulator</fullName>
    </submittedName>
</protein>
<dbReference type="PANTHER" id="PTHR44688">
    <property type="entry name" value="DNA-BINDING TRANSCRIPTIONAL ACTIVATOR DEVR_DOSR"/>
    <property type="match status" value="1"/>
</dbReference>
<dbReference type="InterPro" id="IPR016032">
    <property type="entry name" value="Sig_transdc_resp-reg_C-effctor"/>
</dbReference>
<dbReference type="SUPFAM" id="SSF48452">
    <property type="entry name" value="TPR-like"/>
    <property type="match status" value="1"/>
</dbReference>
<reference evidence="5 6" key="1">
    <citation type="submission" date="2018-07" db="EMBL/GenBank/DDBJ databases">
        <title>Draft genome of the type strain Streptomyces armeniacus ATCC 15676.</title>
        <authorList>
            <person name="Labana P."/>
            <person name="Gosse J.T."/>
            <person name="Boddy C.N."/>
        </authorList>
    </citation>
    <scope>NUCLEOTIDE SEQUENCE [LARGE SCALE GENOMIC DNA]</scope>
    <source>
        <strain evidence="5 6">ATCC 15676</strain>
    </source>
</reference>
<dbReference type="GO" id="GO:0003677">
    <property type="term" value="F:DNA binding"/>
    <property type="evidence" value="ECO:0007669"/>
    <property type="project" value="UniProtKB-KW"/>
</dbReference>
<dbReference type="SMART" id="SM00421">
    <property type="entry name" value="HTH_LUXR"/>
    <property type="match status" value="1"/>
</dbReference>
<organism evidence="5 6">
    <name type="scientific">Streptomyces armeniacus</name>
    <dbReference type="NCBI Taxonomy" id="83291"/>
    <lineage>
        <taxon>Bacteria</taxon>
        <taxon>Bacillati</taxon>
        <taxon>Actinomycetota</taxon>
        <taxon>Actinomycetes</taxon>
        <taxon>Kitasatosporales</taxon>
        <taxon>Streptomycetaceae</taxon>
        <taxon>Streptomyces</taxon>
    </lineage>
</organism>
<dbReference type="InterPro" id="IPR000792">
    <property type="entry name" value="Tscrpt_reg_LuxR_C"/>
</dbReference>
<dbReference type="GO" id="GO:0006355">
    <property type="term" value="P:regulation of DNA-templated transcription"/>
    <property type="evidence" value="ECO:0007669"/>
    <property type="project" value="InterPro"/>
</dbReference>
<keyword evidence="6" id="KW-1185">Reference proteome</keyword>
<dbReference type="InterPro" id="IPR011990">
    <property type="entry name" value="TPR-like_helical_dom_sf"/>
</dbReference>
<evidence type="ECO:0000313" key="5">
    <source>
        <dbReference type="EMBL" id="AXK37673.1"/>
    </source>
</evidence>
<proteinExistence type="predicted"/>
<gene>
    <name evidence="5" type="ORF">DVA86_26655</name>
</gene>
<evidence type="ECO:0000313" key="6">
    <source>
        <dbReference type="Proteomes" id="UP000254425"/>
    </source>
</evidence>
<dbReference type="AlphaFoldDB" id="A0A345Y1A7"/>
<evidence type="ECO:0000256" key="1">
    <source>
        <dbReference type="ARBA" id="ARBA00023015"/>
    </source>
</evidence>